<comment type="subcellular location">
    <subcellularLocation>
        <location evidence="1">Plastid</location>
        <location evidence="1">Chloroplast thylakoid membrane</location>
        <topology evidence="1">Peripheral membrane protein</topology>
        <orientation evidence="1">Lumenal side</orientation>
    </subcellularLocation>
</comment>
<protein>
    <submittedName>
        <fullName evidence="4">Uncharacterized protein</fullName>
    </submittedName>
</protein>
<dbReference type="GO" id="GO:0005509">
    <property type="term" value="F:calcium ion binding"/>
    <property type="evidence" value="ECO:0007669"/>
    <property type="project" value="InterPro"/>
</dbReference>
<dbReference type="Proteomes" id="UP000886595">
    <property type="component" value="Unassembled WGS sequence"/>
</dbReference>
<reference evidence="4 5" key="1">
    <citation type="submission" date="2020-02" db="EMBL/GenBank/DDBJ databases">
        <authorList>
            <person name="Ma Q."/>
            <person name="Huang Y."/>
            <person name="Song X."/>
            <person name="Pei D."/>
        </authorList>
    </citation>
    <scope>NUCLEOTIDE SEQUENCE [LARGE SCALE GENOMIC DNA]</scope>
    <source>
        <strain evidence="4">Sxm20200214</strain>
        <tissue evidence="4">Leaf</tissue>
    </source>
</reference>
<keyword evidence="2" id="KW-0793">Thylakoid</keyword>
<dbReference type="GO" id="GO:0019898">
    <property type="term" value="C:extrinsic component of membrane"/>
    <property type="evidence" value="ECO:0007669"/>
    <property type="project" value="InterPro"/>
</dbReference>
<name>A0A8X7PD95_BRACI</name>
<proteinExistence type="predicted"/>
<dbReference type="InterPro" id="IPR008797">
    <property type="entry name" value="PSII_PsbQ"/>
</dbReference>
<evidence type="ECO:0000256" key="3">
    <source>
        <dbReference type="ARBA" id="ARBA00023136"/>
    </source>
</evidence>
<dbReference type="Gene3D" id="1.20.120.290">
    <property type="entry name" value="Oxygen-evolving enhancer protein 3 (PsbQ), four-helix up-down bundle"/>
    <property type="match status" value="1"/>
</dbReference>
<evidence type="ECO:0000313" key="4">
    <source>
        <dbReference type="EMBL" id="KAG2249080.1"/>
    </source>
</evidence>
<dbReference type="OrthoDB" id="10440135at2759"/>
<keyword evidence="5" id="KW-1185">Reference proteome</keyword>
<comment type="caution">
    <text evidence="4">The sequence shown here is derived from an EMBL/GenBank/DDBJ whole genome shotgun (WGS) entry which is preliminary data.</text>
</comment>
<keyword evidence="3" id="KW-0472">Membrane</keyword>
<organism evidence="4 5">
    <name type="scientific">Brassica carinata</name>
    <name type="common">Ethiopian mustard</name>
    <name type="synonym">Abyssinian cabbage</name>
    <dbReference type="NCBI Taxonomy" id="52824"/>
    <lineage>
        <taxon>Eukaryota</taxon>
        <taxon>Viridiplantae</taxon>
        <taxon>Streptophyta</taxon>
        <taxon>Embryophyta</taxon>
        <taxon>Tracheophyta</taxon>
        <taxon>Spermatophyta</taxon>
        <taxon>Magnoliopsida</taxon>
        <taxon>eudicotyledons</taxon>
        <taxon>Gunneridae</taxon>
        <taxon>Pentapetalae</taxon>
        <taxon>rosids</taxon>
        <taxon>malvids</taxon>
        <taxon>Brassicales</taxon>
        <taxon>Brassicaceae</taxon>
        <taxon>Brassiceae</taxon>
        <taxon>Brassica</taxon>
    </lineage>
</organism>
<evidence type="ECO:0000256" key="1">
    <source>
        <dbReference type="ARBA" id="ARBA00004622"/>
    </source>
</evidence>
<evidence type="ECO:0000313" key="5">
    <source>
        <dbReference type="Proteomes" id="UP000886595"/>
    </source>
</evidence>
<dbReference type="GO" id="GO:0009654">
    <property type="term" value="C:photosystem II oxygen evolving complex"/>
    <property type="evidence" value="ECO:0007669"/>
    <property type="project" value="InterPro"/>
</dbReference>
<dbReference type="GO" id="GO:0015979">
    <property type="term" value="P:photosynthesis"/>
    <property type="evidence" value="ECO:0007669"/>
    <property type="project" value="InterPro"/>
</dbReference>
<gene>
    <name evidence="4" type="ORF">Bca52824_088708</name>
</gene>
<accession>A0A8X7PD95</accession>
<dbReference type="GO" id="GO:0009535">
    <property type="term" value="C:chloroplast thylakoid membrane"/>
    <property type="evidence" value="ECO:0007669"/>
    <property type="project" value="UniProtKB-SubCell"/>
</dbReference>
<dbReference type="InterPro" id="IPR023222">
    <property type="entry name" value="PsbQ-like_dom_sf"/>
</dbReference>
<sequence length="307" mass="33548">MASMGVGLRVTSPAVVEGSVKINGSSRLNVTGRVTVPQRSGLVVRAQQSEAAPETTRRSVIGLVAAGLAGGSFVQAVLADAVPIKIGPPPPPSGGLRQITQTKRAVARAKESAKEIVNVKSLIDEKAWPSPQSMYCCGEHRAFAHKFSGSSVAACEVVDNSIFTIVPSNKPDVFKTPTTHATGYMFFSPRARYEEEDNESEPTEKQPPTIWCHKDELYHDLQELGLKEEERIVITRMRMDKTIQLDGGGERQLYDFELKGINLYCFTFTPEADLSLTRLPKKILDPEKKKKKGRVIKDGIAGPIVAM</sequence>
<evidence type="ECO:0000256" key="2">
    <source>
        <dbReference type="ARBA" id="ARBA00023078"/>
    </source>
</evidence>
<dbReference type="AlphaFoldDB" id="A0A8X7PD95"/>
<dbReference type="EMBL" id="JAAMPC010000017">
    <property type="protein sequence ID" value="KAG2249080.1"/>
    <property type="molecule type" value="Genomic_DNA"/>
</dbReference>
<dbReference type="Pfam" id="PF05757">
    <property type="entry name" value="PsbQ"/>
    <property type="match status" value="1"/>
</dbReference>